<organism evidence="2 3">
    <name type="scientific">Paenibacillus sambharensis</name>
    <dbReference type="NCBI Taxonomy" id="1803190"/>
    <lineage>
        <taxon>Bacteria</taxon>
        <taxon>Bacillati</taxon>
        <taxon>Bacillota</taxon>
        <taxon>Bacilli</taxon>
        <taxon>Bacillales</taxon>
        <taxon>Paenibacillaceae</taxon>
        <taxon>Paenibacillus</taxon>
    </lineage>
</organism>
<name>A0A2W1LQP6_9BACL</name>
<dbReference type="EMBL" id="QKRB01000036">
    <property type="protein sequence ID" value="PZD96834.1"/>
    <property type="molecule type" value="Genomic_DNA"/>
</dbReference>
<dbReference type="InterPro" id="IPR036736">
    <property type="entry name" value="ACP-like_sf"/>
</dbReference>
<dbReference type="Pfam" id="PF00550">
    <property type="entry name" value="PP-binding"/>
    <property type="match status" value="1"/>
</dbReference>
<accession>A0A2W1LQP6</accession>
<dbReference type="InterPro" id="IPR009081">
    <property type="entry name" value="PP-bd_ACP"/>
</dbReference>
<dbReference type="SUPFAM" id="SSF47336">
    <property type="entry name" value="ACP-like"/>
    <property type="match status" value="1"/>
</dbReference>
<dbReference type="AlphaFoldDB" id="A0A2W1LQP6"/>
<reference evidence="2 3" key="1">
    <citation type="submission" date="2018-06" db="EMBL/GenBank/DDBJ databases">
        <title>Paenibacillus imtechensis sp. nov.</title>
        <authorList>
            <person name="Pinnaka A.K."/>
            <person name="Singh H."/>
            <person name="Kaur M."/>
        </authorList>
    </citation>
    <scope>NUCLEOTIDE SEQUENCE [LARGE SCALE GENOMIC DNA]</scope>
    <source>
        <strain evidence="2 3">SMB1</strain>
    </source>
</reference>
<evidence type="ECO:0000313" key="2">
    <source>
        <dbReference type="EMBL" id="PZD96834.1"/>
    </source>
</evidence>
<dbReference type="OrthoDB" id="2665522at2"/>
<dbReference type="Gene3D" id="1.10.1200.10">
    <property type="entry name" value="ACP-like"/>
    <property type="match status" value="1"/>
</dbReference>
<evidence type="ECO:0000259" key="1">
    <source>
        <dbReference type="PROSITE" id="PS50075"/>
    </source>
</evidence>
<dbReference type="RefSeq" id="WP_111145845.1">
    <property type="nucleotide sequence ID" value="NZ_QKRB01000036.1"/>
</dbReference>
<feature type="domain" description="Carrier" evidence="1">
    <location>
        <begin position="1"/>
        <end position="79"/>
    </location>
</feature>
<dbReference type="PROSITE" id="PS50075">
    <property type="entry name" value="CARRIER"/>
    <property type="match status" value="1"/>
</dbReference>
<evidence type="ECO:0000313" key="3">
    <source>
        <dbReference type="Proteomes" id="UP000249522"/>
    </source>
</evidence>
<protein>
    <submittedName>
        <fullName evidence="2">Acyl carrier protein</fullName>
    </submittedName>
</protein>
<dbReference type="Proteomes" id="UP000249522">
    <property type="component" value="Unassembled WGS sequence"/>
</dbReference>
<comment type="caution">
    <text evidence="2">The sequence shown here is derived from an EMBL/GenBank/DDBJ whole genome shotgun (WGS) entry which is preliminary data.</text>
</comment>
<sequence>MDISQAVRLLLSNQGCGLLPVEEIQDGSLLYEIGFDSLRYMELVVLLEEQFAFEFQDDQLEISEATSVSDIIKTVQGSVQA</sequence>
<proteinExistence type="predicted"/>
<gene>
    <name evidence="2" type="ORF">DNH61_06450</name>
</gene>
<keyword evidence="3" id="KW-1185">Reference proteome</keyword>